<sequence>MTASSTARVKTDRPGRYGKQLASHFSTKLQTSWDAESGRGHLTFAGEAIGEVDMVVGDRVLLLHLECDEDALDRLERVVGVHLVRFGTRDGLEVAWRRRGGDEGTRWTAADLEG</sequence>
<dbReference type="PATRIC" id="fig|1121362.3.peg.1089"/>
<dbReference type="Proteomes" id="UP000011723">
    <property type="component" value="Chromosome"/>
</dbReference>
<dbReference type="STRING" id="1121362.A605_05415"/>
<dbReference type="InterPro" id="IPR014543">
    <property type="entry name" value="UCP028291"/>
</dbReference>
<dbReference type="RefSeq" id="WP_015400508.1">
    <property type="nucleotide sequence ID" value="NC_020302.1"/>
</dbReference>
<dbReference type="Pfam" id="PF09981">
    <property type="entry name" value="DUF2218"/>
    <property type="match status" value="1"/>
</dbReference>
<dbReference type="OrthoDB" id="9806511at2"/>
<evidence type="ECO:0000313" key="2">
    <source>
        <dbReference type="Proteomes" id="UP000011723"/>
    </source>
</evidence>
<gene>
    <name evidence="1" type="ORF">A605_05415</name>
</gene>
<name>M1MWH9_9CORY</name>
<evidence type="ECO:0000313" key="1">
    <source>
        <dbReference type="EMBL" id="AGF72089.1"/>
    </source>
</evidence>
<protein>
    <recommendedName>
        <fullName evidence="3">DUF2218 domain-containing protein</fullName>
    </recommendedName>
</protein>
<reference evidence="1 2" key="1">
    <citation type="journal article" date="2012" name="Stand. Genomic Sci.">
        <title>Genome sequence of the halotolerant bacterium Corynebacterium halotolerans type strain YIM 70093(T) (= DSM 44683(T)).</title>
        <authorList>
            <person name="Ruckert C."/>
            <person name="Albersmeier A."/>
            <person name="Al-Dilaimi A."/>
            <person name="Niehaus K."/>
            <person name="Szczepanowski R."/>
            <person name="Kalinowski J."/>
        </authorList>
    </citation>
    <scope>NUCLEOTIDE SEQUENCE [LARGE SCALE GENOMIC DNA]</scope>
    <source>
        <strain evidence="1">YIM 70093</strain>
    </source>
</reference>
<accession>M1MWH9</accession>
<dbReference type="eggNOG" id="COG3553">
    <property type="taxonomic scope" value="Bacteria"/>
</dbReference>
<dbReference type="EMBL" id="CP003697">
    <property type="protein sequence ID" value="AGF72089.1"/>
    <property type="molecule type" value="Genomic_DNA"/>
</dbReference>
<dbReference type="HOGENOM" id="CLU_127482_0_1_11"/>
<dbReference type="AlphaFoldDB" id="M1MWH9"/>
<organism evidence="1 2">
    <name type="scientific">Corynebacterium halotolerans YIM 70093 = DSM 44683</name>
    <dbReference type="NCBI Taxonomy" id="1121362"/>
    <lineage>
        <taxon>Bacteria</taxon>
        <taxon>Bacillati</taxon>
        <taxon>Actinomycetota</taxon>
        <taxon>Actinomycetes</taxon>
        <taxon>Mycobacteriales</taxon>
        <taxon>Corynebacteriaceae</taxon>
        <taxon>Corynebacterium</taxon>
    </lineage>
</organism>
<keyword evidence="2" id="KW-1185">Reference proteome</keyword>
<evidence type="ECO:0008006" key="3">
    <source>
        <dbReference type="Google" id="ProtNLM"/>
    </source>
</evidence>
<dbReference type="Gene3D" id="3.30.310.50">
    <property type="entry name" value="Alpha-D-phosphohexomutase, C-terminal domain"/>
    <property type="match status" value="1"/>
</dbReference>
<dbReference type="KEGG" id="chn:A605_05415"/>
<proteinExistence type="predicted"/>